<dbReference type="STRING" id="1302690.BUE76_11825"/>
<sequence length="101" mass="11647">MIVRLSLLDRKESLQYTIYSDVYIGTSNGYKQVGTSRLFKNDKGNFVAELSLTEAVDLDYFFYYRGATDNDGVFIFSGIDFFENQQKNTSPTRLREMIIEG</sequence>
<organism evidence="1 2">
    <name type="scientific">Cnuella takakiae</name>
    <dbReference type="NCBI Taxonomy" id="1302690"/>
    <lineage>
        <taxon>Bacteria</taxon>
        <taxon>Pseudomonadati</taxon>
        <taxon>Bacteroidota</taxon>
        <taxon>Chitinophagia</taxon>
        <taxon>Chitinophagales</taxon>
        <taxon>Chitinophagaceae</taxon>
        <taxon>Cnuella</taxon>
    </lineage>
</organism>
<reference evidence="1 2" key="1">
    <citation type="submission" date="2016-11" db="EMBL/GenBank/DDBJ databases">
        <authorList>
            <person name="Jaros S."/>
            <person name="Januszkiewicz K."/>
            <person name="Wedrychowicz H."/>
        </authorList>
    </citation>
    <scope>NUCLEOTIDE SEQUENCE [LARGE SCALE GENOMIC DNA]</scope>
    <source>
        <strain evidence="1 2">DSM 26897</strain>
    </source>
</reference>
<evidence type="ECO:0000313" key="2">
    <source>
        <dbReference type="Proteomes" id="UP000184368"/>
    </source>
</evidence>
<dbReference type="EMBL" id="FQUO01000002">
    <property type="protein sequence ID" value="SHE72400.1"/>
    <property type="molecule type" value="Genomic_DNA"/>
</dbReference>
<gene>
    <name evidence="1" type="ORF">SAMN05444008_102381</name>
</gene>
<accession>A0A1M4VU44</accession>
<keyword evidence="2" id="KW-1185">Reference proteome</keyword>
<evidence type="ECO:0000313" key="1">
    <source>
        <dbReference type="EMBL" id="SHE72400.1"/>
    </source>
</evidence>
<dbReference type="RefSeq" id="WP_073040164.1">
    <property type="nucleotide sequence ID" value="NZ_FQUO01000002.1"/>
</dbReference>
<name>A0A1M4VU44_9BACT</name>
<proteinExistence type="predicted"/>
<protein>
    <submittedName>
        <fullName evidence="1">Uncharacterized protein</fullName>
    </submittedName>
</protein>
<dbReference type="AlphaFoldDB" id="A0A1M4VU44"/>
<dbReference type="Proteomes" id="UP000184368">
    <property type="component" value="Unassembled WGS sequence"/>
</dbReference>